<proteinExistence type="predicted"/>
<evidence type="ECO:0000313" key="3">
    <source>
        <dbReference type="Proteomes" id="UP001605036"/>
    </source>
</evidence>
<feature type="compositionally biased region" description="Low complexity" evidence="1">
    <location>
        <begin position="1"/>
        <end position="12"/>
    </location>
</feature>
<evidence type="ECO:0000256" key="1">
    <source>
        <dbReference type="SAM" id="MobiDB-lite"/>
    </source>
</evidence>
<keyword evidence="3" id="KW-1185">Reference proteome</keyword>
<dbReference type="Proteomes" id="UP001605036">
    <property type="component" value="Unassembled WGS sequence"/>
</dbReference>
<reference evidence="2 3" key="1">
    <citation type="submission" date="2024-09" db="EMBL/GenBank/DDBJ databases">
        <title>Chromosome-scale assembly of Riccia fluitans.</title>
        <authorList>
            <person name="Paukszto L."/>
            <person name="Sawicki J."/>
            <person name="Karawczyk K."/>
            <person name="Piernik-Szablinska J."/>
            <person name="Szczecinska M."/>
            <person name="Mazdziarz M."/>
        </authorList>
    </citation>
    <scope>NUCLEOTIDE SEQUENCE [LARGE SCALE GENOMIC DNA]</scope>
    <source>
        <strain evidence="2">Rf_01</strain>
        <tissue evidence="2">Aerial parts of the thallus</tissue>
    </source>
</reference>
<name>A0ABD1ZMY2_9MARC</name>
<feature type="compositionally biased region" description="Basic and acidic residues" evidence="1">
    <location>
        <begin position="13"/>
        <end position="28"/>
    </location>
</feature>
<dbReference type="AlphaFoldDB" id="A0ABD1ZMY2"/>
<dbReference type="EMBL" id="JBHFFA010000001">
    <property type="protein sequence ID" value="KAL2652743.1"/>
    <property type="molecule type" value="Genomic_DNA"/>
</dbReference>
<evidence type="ECO:0000313" key="2">
    <source>
        <dbReference type="EMBL" id="KAL2652743.1"/>
    </source>
</evidence>
<feature type="region of interest" description="Disordered" evidence="1">
    <location>
        <begin position="1"/>
        <end position="115"/>
    </location>
</feature>
<comment type="caution">
    <text evidence="2">The sequence shown here is derived from an EMBL/GenBank/DDBJ whole genome shotgun (WGS) entry which is preliminary data.</text>
</comment>
<protein>
    <submittedName>
        <fullName evidence="2">Uncharacterized protein</fullName>
    </submittedName>
</protein>
<gene>
    <name evidence="2" type="ORF">R1flu_020871</name>
</gene>
<organism evidence="2 3">
    <name type="scientific">Riccia fluitans</name>
    <dbReference type="NCBI Taxonomy" id="41844"/>
    <lineage>
        <taxon>Eukaryota</taxon>
        <taxon>Viridiplantae</taxon>
        <taxon>Streptophyta</taxon>
        <taxon>Embryophyta</taxon>
        <taxon>Marchantiophyta</taxon>
        <taxon>Marchantiopsida</taxon>
        <taxon>Marchantiidae</taxon>
        <taxon>Marchantiales</taxon>
        <taxon>Ricciaceae</taxon>
        <taxon>Riccia</taxon>
    </lineage>
</organism>
<accession>A0ABD1ZMY2</accession>
<sequence length="115" mass="12729">MATRPTRTTRTAAKPDLKVVPSPEREIQELSSSSPEQPPRKEPRVEEPPPQTEQRQEDALVSGFEPSDDELPIGTLRIDISCLRQDNQRGEQPLTIKDTGGEEQAGGQEPLRMSG</sequence>
<feature type="compositionally biased region" description="Basic and acidic residues" evidence="1">
    <location>
        <begin position="38"/>
        <end position="47"/>
    </location>
</feature>